<dbReference type="GO" id="GO:0012505">
    <property type="term" value="C:endomembrane system"/>
    <property type="evidence" value="ECO:0007669"/>
    <property type="project" value="UniProtKB-SubCell"/>
</dbReference>
<comment type="caution">
    <text evidence="6">The sequence shown here is derived from an EMBL/GenBank/DDBJ whole genome shotgun (WGS) entry which is preliminary data.</text>
</comment>
<dbReference type="EMBL" id="AVOT02040893">
    <property type="protein sequence ID" value="MBW0536139.1"/>
    <property type="molecule type" value="Genomic_DNA"/>
</dbReference>
<evidence type="ECO:0000256" key="5">
    <source>
        <dbReference type="SAM" id="MobiDB-lite"/>
    </source>
</evidence>
<evidence type="ECO:0000256" key="3">
    <source>
        <dbReference type="ARBA" id="ARBA00022989"/>
    </source>
</evidence>
<dbReference type="Pfam" id="PF10332">
    <property type="entry name" value="DUF2418"/>
    <property type="match status" value="1"/>
</dbReference>
<keyword evidence="7" id="KW-1185">Reference proteome</keyword>
<feature type="compositionally biased region" description="Polar residues" evidence="5">
    <location>
        <begin position="73"/>
        <end position="92"/>
    </location>
</feature>
<evidence type="ECO:0000313" key="6">
    <source>
        <dbReference type="EMBL" id="MBW0536139.1"/>
    </source>
</evidence>
<protein>
    <submittedName>
        <fullName evidence="6">Uncharacterized protein</fullName>
    </submittedName>
</protein>
<dbReference type="OrthoDB" id="3363151at2759"/>
<keyword evidence="4" id="KW-0472">Membrane</keyword>
<dbReference type="Proteomes" id="UP000765509">
    <property type="component" value="Unassembled WGS sequence"/>
</dbReference>
<feature type="region of interest" description="Disordered" evidence="5">
    <location>
        <begin position="1"/>
        <end position="130"/>
    </location>
</feature>
<sequence>MNYFTRKSSARESHPSQQPSSANPALPRSSNRPRHSVAVSSLSNYSNRNPFRNSDLNRNQGIPSSRSYGHVSSGLQDSNELPSKRSISTSYVSRPAQYQGLPRSSTTFGGRGRPLANVPPSPEKPKSGLQAIRSSISRKLNLSGYLDWPSDKWMEALEYFDLMDFDELGYTFGFCLNGVHLVIRIISALENARRNLVNSRNNRLNSQLVGEKLNQVRQMAKKKYSFGWLELMSVLSLCMCLYSCYNAYKLFSARKSYQMHMREDPINSPNATLVQSPTAPQEEPQSWARGALNLISRTSSLLIGWPNSSMSHIPKPTQVHQLDLWNPEEVRMKIFTVYPPPQAFLLHFASLSQNCMNWALLMAATIFQTYWIVKFYSQFVKDKMIIQSEVMHEYNSKFVYPKAFPHTKEAATMTSSAEYIRREEWMSY</sequence>
<dbReference type="PANTHER" id="PTHR28293:SF1">
    <property type="entry name" value="NUCLEAR RIM PROTEIN 1"/>
    <property type="match status" value="1"/>
</dbReference>
<organism evidence="6 7">
    <name type="scientific">Austropuccinia psidii MF-1</name>
    <dbReference type="NCBI Taxonomy" id="1389203"/>
    <lineage>
        <taxon>Eukaryota</taxon>
        <taxon>Fungi</taxon>
        <taxon>Dikarya</taxon>
        <taxon>Basidiomycota</taxon>
        <taxon>Pucciniomycotina</taxon>
        <taxon>Pucciniomycetes</taxon>
        <taxon>Pucciniales</taxon>
        <taxon>Sphaerophragmiaceae</taxon>
        <taxon>Austropuccinia</taxon>
    </lineage>
</organism>
<dbReference type="InterPro" id="IPR018819">
    <property type="entry name" value="Nur1/Mug154"/>
</dbReference>
<name>A0A9Q3IEV5_9BASI</name>
<comment type="subcellular location">
    <subcellularLocation>
        <location evidence="1">Endomembrane system</location>
        <topology evidence="1">Multi-pass membrane protein</topology>
    </subcellularLocation>
</comment>
<proteinExistence type="predicted"/>
<evidence type="ECO:0000313" key="7">
    <source>
        <dbReference type="Proteomes" id="UP000765509"/>
    </source>
</evidence>
<gene>
    <name evidence="6" type="ORF">O181_075854</name>
</gene>
<accession>A0A9Q3IEV5</accession>
<dbReference type="PANTHER" id="PTHR28293">
    <property type="entry name" value="NUCLEAR RIM PROTEIN 1"/>
    <property type="match status" value="1"/>
</dbReference>
<keyword evidence="3" id="KW-1133">Transmembrane helix</keyword>
<dbReference type="GO" id="GO:0043007">
    <property type="term" value="P:maintenance of rDNA"/>
    <property type="evidence" value="ECO:0007669"/>
    <property type="project" value="TreeGrafter"/>
</dbReference>
<evidence type="ECO:0000256" key="4">
    <source>
        <dbReference type="ARBA" id="ARBA00023136"/>
    </source>
</evidence>
<evidence type="ECO:0000256" key="2">
    <source>
        <dbReference type="ARBA" id="ARBA00022692"/>
    </source>
</evidence>
<dbReference type="GO" id="GO:0007096">
    <property type="term" value="P:regulation of exit from mitosis"/>
    <property type="evidence" value="ECO:0007669"/>
    <property type="project" value="TreeGrafter"/>
</dbReference>
<dbReference type="AlphaFoldDB" id="A0A9Q3IEV5"/>
<reference evidence="6" key="1">
    <citation type="submission" date="2021-03" db="EMBL/GenBank/DDBJ databases">
        <title>Draft genome sequence of rust myrtle Austropuccinia psidii MF-1, a brazilian biotype.</title>
        <authorList>
            <person name="Quecine M.C."/>
            <person name="Pachon D.M.R."/>
            <person name="Bonatelli M.L."/>
            <person name="Correr F.H."/>
            <person name="Franceschini L.M."/>
            <person name="Leite T.F."/>
            <person name="Margarido G.R.A."/>
            <person name="Almeida C.A."/>
            <person name="Ferrarezi J.A."/>
            <person name="Labate C.A."/>
        </authorList>
    </citation>
    <scope>NUCLEOTIDE SEQUENCE</scope>
    <source>
        <strain evidence="6">MF-1</strain>
    </source>
</reference>
<keyword evidence="2" id="KW-0812">Transmembrane</keyword>
<evidence type="ECO:0000256" key="1">
    <source>
        <dbReference type="ARBA" id="ARBA00004127"/>
    </source>
</evidence>
<feature type="compositionally biased region" description="Polar residues" evidence="5">
    <location>
        <begin position="38"/>
        <end position="67"/>
    </location>
</feature>